<protein>
    <submittedName>
        <fullName evidence="1">Polarity suppression protein</fullName>
    </submittedName>
</protein>
<dbReference type="InterPro" id="IPR010006">
    <property type="entry name" value="Phage_P4_Psu"/>
</dbReference>
<dbReference type="AlphaFoldDB" id="A0A0H3DQX5"/>
<dbReference type="EMBL" id="CP002154">
    <property type="protein sequence ID" value="ADM40866.1"/>
    <property type="molecule type" value="Genomic_DNA"/>
</dbReference>
<reference evidence="2" key="1">
    <citation type="submission" date="2010-08" db="EMBL/GenBank/DDBJ databases">
        <title>Genome comparisons of Edwardsiella bacteria analysed using deep sequencing technology.</title>
        <authorList>
            <person name="van Soest J.J."/>
            <person name="Henkel C.V."/>
            <person name="Jansen H.J."/>
            <person name="van den Hondel C.A.M.J.J."/>
            <person name="Bloemberg G.V."/>
            <person name="Meijer A.H."/>
            <person name="Spaink H.P."/>
        </authorList>
    </citation>
    <scope>NUCLEOTIDE SEQUENCE [LARGE SCALE GENOMIC DNA]</scope>
    <source>
        <strain evidence="2">FL6-60</strain>
    </source>
</reference>
<dbReference type="HOGENOM" id="CLU_123898_0_0_6"/>
<proteinExistence type="predicted"/>
<accession>A0A0H3DQX5</accession>
<dbReference type="Proteomes" id="UP000002230">
    <property type="component" value="Chromosome"/>
</dbReference>
<name>A0A0H3DQX5_EDWTF</name>
<dbReference type="PATRIC" id="fig|718251.5.peg.759"/>
<keyword evidence="2" id="KW-1185">Reference proteome</keyword>
<sequence>MTTVTIQQAFEACQTNKNTWLKRKAELADLEREYREQLLAGDEQIPRRMQDLRDNIDVKKWEINQAAGRYIRSHEEVQHISIRNRLHDFMQQHGAELAATLAPELMGYNEQLPAVKQSAMQHSVDYLREALSLWLAAGEKINYSAQDSDILTAIGFRPDAASRDDNREKFTPAQNLIYTRRRAKLAAR</sequence>
<dbReference type="Gene3D" id="1.20.58.1090">
    <property type="entry name" value="Phage polarity suppression protein monomer"/>
    <property type="match status" value="1"/>
</dbReference>
<evidence type="ECO:0000313" key="2">
    <source>
        <dbReference type="Proteomes" id="UP000002230"/>
    </source>
</evidence>
<dbReference type="Pfam" id="PF07455">
    <property type="entry name" value="Psu"/>
    <property type="match status" value="1"/>
</dbReference>
<gene>
    <name evidence="1" type="ordered locus">ETAF_0744</name>
</gene>
<dbReference type="KEGG" id="etd:ETAF_0744"/>
<organism evidence="1 2">
    <name type="scientific">Edwardsiella tarda (strain FL6-60)</name>
    <dbReference type="NCBI Taxonomy" id="718251"/>
    <lineage>
        <taxon>Bacteria</taxon>
        <taxon>Pseudomonadati</taxon>
        <taxon>Pseudomonadota</taxon>
        <taxon>Gammaproteobacteria</taxon>
        <taxon>Enterobacterales</taxon>
        <taxon>Hafniaceae</taxon>
        <taxon>Edwardsiella</taxon>
    </lineage>
</organism>
<evidence type="ECO:0000313" key="1">
    <source>
        <dbReference type="EMBL" id="ADM40866.1"/>
    </source>
</evidence>
<reference evidence="1 2" key="2">
    <citation type="journal article" date="2011" name="BMC Immunol.">
        <title>Comparison of static immersion and intravenous injection systems for exposure of zebrafish embryos to the natural pathogen Edwardsiella tarda.</title>
        <authorList>
            <person name="van Soest J.J."/>
            <person name="Stockhammer O.W."/>
            <person name="Ordas A."/>
            <person name="Bloemberg G.V."/>
            <person name="Spaink H.P."/>
            <person name="Meijer A.H."/>
        </authorList>
    </citation>
    <scope>NUCLEOTIDE SEQUENCE [LARGE SCALE GENOMIC DNA]</scope>
    <source>
        <strain evidence="1 2">FL6-60</strain>
    </source>
</reference>